<sequence>MTAILAAPSDTTQIVSAEIVSAEIVSAWKETRFRVAGSGAADGHPAGQLRLPELGGRVSRANALAGFAAGAAMSMPVYPTLTLAVTAWPR</sequence>
<name>A0ABW0EGM3_9PSEU</name>
<gene>
    <name evidence="1" type="ORF">ACFPM7_05740</name>
</gene>
<dbReference type="EMBL" id="JBHSKF010000002">
    <property type="protein sequence ID" value="MFC5286547.1"/>
    <property type="molecule type" value="Genomic_DNA"/>
</dbReference>
<protein>
    <submittedName>
        <fullName evidence="1">Uncharacterized protein</fullName>
    </submittedName>
</protein>
<dbReference type="Proteomes" id="UP001596157">
    <property type="component" value="Unassembled WGS sequence"/>
</dbReference>
<reference evidence="2" key="1">
    <citation type="journal article" date="2019" name="Int. J. Syst. Evol. Microbiol.">
        <title>The Global Catalogue of Microorganisms (GCM) 10K type strain sequencing project: providing services to taxonomists for standard genome sequencing and annotation.</title>
        <authorList>
            <consortium name="The Broad Institute Genomics Platform"/>
            <consortium name="The Broad Institute Genome Sequencing Center for Infectious Disease"/>
            <person name="Wu L."/>
            <person name="Ma J."/>
        </authorList>
    </citation>
    <scope>NUCLEOTIDE SEQUENCE [LARGE SCALE GENOMIC DNA]</scope>
    <source>
        <strain evidence="2">CCUG 59778</strain>
    </source>
</reference>
<organism evidence="1 2">
    <name type="scientific">Actinokineospora guangxiensis</name>
    <dbReference type="NCBI Taxonomy" id="1490288"/>
    <lineage>
        <taxon>Bacteria</taxon>
        <taxon>Bacillati</taxon>
        <taxon>Actinomycetota</taxon>
        <taxon>Actinomycetes</taxon>
        <taxon>Pseudonocardiales</taxon>
        <taxon>Pseudonocardiaceae</taxon>
        <taxon>Actinokineospora</taxon>
    </lineage>
</organism>
<keyword evidence="2" id="KW-1185">Reference proteome</keyword>
<proteinExistence type="predicted"/>
<accession>A0ABW0EGM3</accession>
<dbReference type="RefSeq" id="WP_378244579.1">
    <property type="nucleotide sequence ID" value="NZ_JBHSKF010000002.1"/>
</dbReference>
<comment type="caution">
    <text evidence="1">The sequence shown here is derived from an EMBL/GenBank/DDBJ whole genome shotgun (WGS) entry which is preliminary data.</text>
</comment>
<evidence type="ECO:0000313" key="2">
    <source>
        <dbReference type="Proteomes" id="UP001596157"/>
    </source>
</evidence>
<evidence type="ECO:0000313" key="1">
    <source>
        <dbReference type="EMBL" id="MFC5286547.1"/>
    </source>
</evidence>